<feature type="compositionally biased region" description="Pro residues" evidence="1">
    <location>
        <begin position="491"/>
        <end position="501"/>
    </location>
</feature>
<evidence type="ECO:0000313" key="2">
    <source>
        <dbReference type="EMBL" id="GBF99262.1"/>
    </source>
</evidence>
<sequence>MARKKGGAAQQEAVPEPGGEVALGAEERQRQLAEAMAVARRAARAGLLKVLPFGTQLLASGAAYQLGITAAQIVGYCLRVSCRTPVLGPALGMFGVGFASALAGQAGAHARALFLRDPHPPSAAPADGAARARARAAAPWWRLGQSVDRDEALFDAALGILIFKAAGGRFSSLMPSDLAAPGALAFESIPAVGNDYASPGVRRELARIFRRDGCHHCGSHRGPVIGDHMPPNKLVLQRRGPGLGLDLGLWLQELPLVKQVRALAGHAPPRIRQRFYPQCQRCSYKQASALRHGRRVLVLHVRLPRQRVEHLAGVFVGLRHGAPALEPRGGDAGCGAARRRVGRAAGWEAEGGGAVEEEAEGAAQRRGSAGGRRPLNWAALSLAVPPGAVALPSLLSPSAPSEPPQPASRGRTPTRLVSPFAAAAASPLPAWRSDDDDSEEEEGARGGGGFNGGGADQTPQPRMPPQVLSGYTRWEASRRAAEAAAAAAQPWPQPQPQPQPAAGPVRGPLSEGDGYAFARARARSHKAAAAAGSAAEEKQRAAAAAAGFDGHFTPGLMY</sequence>
<feature type="compositionally biased region" description="Low complexity" evidence="1">
    <location>
        <begin position="361"/>
        <end position="372"/>
    </location>
</feature>
<proteinExistence type="predicted"/>
<gene>
    <name evidence="2" type="ORF">Rsub_11787</name>
</gene>
<feature type="region of interest" description="Disordered" evidence="1">
    <location>
        <begin position="1"/>
        <end position="21"/>
    </location>
</feature>
<dbReference type="InParanoid" id="A0A2V0PJS4"/>
<feature type="region of interest" description="Disordered" evidence="1">
    <location>
        <begin position="346"/>
        <end position="372"/>
    </location>
</feature>
<comment type="caution">
    <text evidence="2">The sequence shown here is derived from an EMBL/GenBank/DDBJ whole genome shotgun (WGS) entry which is preliminary data.</text>
</comment>
<accession>A0A2V0PJS4</accession>
<keyword evidence="3" id="KW-1185">Reference proteome</keyword>
<evidence type="ECO:0000313" key="3">
    <source>
        <dbReference type="Proteomes" id="UP000247498"/>
    </source>
</evidence>
<evidence type="ECO:0000256" key="1">
    <source>
        <dbReference type="SAM" id="MobiDB-lite"/>
    </source>
</evidence>
<feature type="region of interest" description="Disordered" evidence="1">
    <location>
        <begin position="422"/>
        <end position="515"/>
    </location>
</feature>
<name>A0A2V0PJS4_9CHLO</name>
<reference evidence="2 3" key="1">
    <citation type="journal article" date="2018" name="Sci. Rep.">
        <title>Raphidocelis subcapitata (=Pseudokirchneriella subcapitata) provides an insight into genome evolution and environmental adaptations in the Sphaeropleales.</title>
        <authorList>
            <person name="Suzuki S."/>
            <person name="Yamaguchi H."/>
            <person name="Nakajima N."/>
            <person name="Kawachi M."/>
        </authorList>
    </citation>
    <scope>NUCLEOTIDE SEQUENCE [LARGE SCALE GENOMIC DNA]</scope>
    <source>
        <strain evidence="2 3">NIES-35</strain>
    </source>
</reference>
<dbReference type="PANTHER" id="PTHR38585:SF1">
    <property type="entry name" value="TRANSMEMBRANE PROTEIN"/>
    <property type="match status" value="1"/>
</dbReference>
<feature type="compositionally biased region" description="Gly residues" evidence="1">
    <location>
        <begin position="445"/>
        <end position="455"/>
    </location>
</feature>
<organism evidence="2 3">
    <name type="scientific">Raphidocelis subcapitata</name>
    <dbReference type="NCBI Taxonomy" id="307507"/>
    <lineage>
        <taxon>Eukaryota</taxon>
        <taxon>Viridiplantae</taxon>
        <taxon>Chlorophyta</taxon>
        <taxon>core chlorophytes</taxon>
        <taxon>Chlorophyceae</taxon>
        <taxon>CS clade</taxon>
        <taxon>Sphaeropleales</taxon>
        <taxon>Selenastraceae</taxon>
        <taxon>Raphidocelis</taxon>
    </lineage>
</organism>
<dbReference type="OrthoDB" id="70850at2759"/>
<feature type="region of interest" description="Disordered" evidence="1">
    <location>
        <begin position="394"/>
        <end position="413"/>
    </location>
</feature>
<dbReference type="Proteomes" id="UP000247498">
    <property type="component" value="Unassembled WGS sequence"/>
</dbReference>
<dbReference type="EMBL" id="BDRX01000151">
    <property type="protein sequence ID" value="GBF99262.1"/>
    <property type="molecule type" value="Genomic_DNA"/>
</dbReference>
<dbReference type="PANTHER" id="PTHR38585">
    <property type="entry name" value="TRANSMEMBRANE PROTEIN"/>
    <property type="match status" value="1"/>
</dbReference>
<protein>
    <submittedName>
        <fullName evidence="2">Uncharacterized protein</fullName>
    </submittedName>
</protein>
<dbReference type="AlphaFoldDB" id="A0A2V0PJS4"/>
<dbReference type="STRING" id="307507.A0A2V0PJS4"/>